<dbReference type="FunFam" id="1.20.1250.20:FF:000122">
    <property type="entry name" value="D-xylose transporter XylE"/>
    <property type="match status" value="1"/>
</dbReference>
<evidence type="ECO:0000256" key="6">
    <source>
        <dbReference type="ARBA" id="ARBA00022692"/>
    </source>
</evidence>
<keyword evidence="5 12" id="KW-0762">Sugar transport</keyword>
<comment type="subcellular location">
    <subcellularLocation>
        <location evidence="1">Cell membrane</location>
        <topology evidence="1">Multi-pass membrane protein</topology>
    </subcellularLocation>
</comment>
<dbReference type="GO" id="GO:0005886">
    <property type="term" value="C:plasma membrane"/>
    <property type="evidence" value="ECO:0007669"/>
    <property type="project" value="UniProtKB-SubCell"/>
</dbReference>
<reference evidence="12 13" key="1">
    <citation type="submission" date="2014-03" db="EMBL/GenBank/DDBJ databases">
        <title>Genomics of Bifidobacteria.</title>
        <authorList>
            <person name="Ventura M."/>
            <person name="Milani C."/>
            <person name="Lugli G.A."/>
        </authorList>
    </citation>
    <scope>NUCLEOTIDE SEQUENCE [LARGE SCALE GENOMIC DNA]</scope>
    <source>
        <strain evidence="12 13">DSM 23975</strain>
    </source>
</reference>
<feature type="domain" description="Major facilitator superfamily (MFS) profile" evidence="11">
    <location>
        <begin position="27"/>
        <end position="471"/>
    </location>
</feature>
<dbReference type="GO" id="GO:0022857">
    <property type="term" value="F:transmembrane transporter activity"/>
    <property type="evidence" value="ECO:0007669"/>
    <property type="project" value="InterPro"/>
</dbReference>
<dbReference type="InterPro" id="IPR036259">
    <property type="entry name" value="MFS_trans_sf"/>
</dbReference>
<evidence type="ECO:0000256" key="1">
    <source>
        <dbReference type="ARBA" id="ARBA00004651"/>
    </source>
</evidence>
<evidence type="ECO:0000313" key="12">
    <source>
        <dbReference type="EMBL" id="KFI88312.1"/>
    </source>
</evidence>
<keyword evidence="6 10" id="KW-0812">Transmembrane</keyword>
<dbReference type="InterPro" id="IPR050814">
    <property type="entry name" value="Myo-inositol_Transporter"/>
</dbReference>
<feature type="transmembrane region" description="Helical" evidence="10">
    <location>
        <begin position="416"/>
        <end position="436"/>
    </location>
</feature>
<dbReference type="Gene3D" id="1.20.1250.20">
    <property type="entry name" value="MFS general substrate transporter like domains"/>
    <property type="match status" value="1"/>
</dbReference>
<keyword evidence="3 9" id="KW-0813">Transport</keyword>
<feature type="transmembrane region" description="Helical" evidence="10">
    <location>
        <begin position="318"/>
        <end position="335"/>
    </location>
</feature>
<gene>
    <name evidence="12" type="ORF">BREU_0420</name>
</gene>
<evidence type="ECO:0000256" key="9">
    <source>
        <dbReference type="RuleBase" id="RU003346"/>
    </source>
</evidence>
<evidence type="ECO:0000259" key="11">
    <source>
        <dbReference type="PROSITE" id="PS50850"/>
    </source>
</evidence>
<dbReference type="Proteomes" id="UP000028984">
    <property type="component" value="Unassembled WGS sequence"/>
</dbReference>
<name>A0A087CYG2_9BIFI</name>
<feature type="transmembrane region" description="Helical" evidence="10">
    <location>
        <begin position="154"/>
        <end position="176"/>
    </location>
</feature>
<feature type="transmembrane region" description="Helical" evidence="10">
    <location>
        <begin position="385"/>
        <end position="404"/>
    </location>
</feature>
<feature type="transmembrane region" description="Helical" evidence="10">
    <location>
        <begin position="65"/>
        <end position="84"/>
    </location>
</feature>
<organism evidence="12 13">
    <name type="scientific">Bifidobacterium reuteri DSM 23975</name>
    <dbReference type="NCBI Taxonomy" id="1437610"/>
    <lineage>
        <taxon>Bacteria</taxon>
        <taxon>Bacillati</taxon>
        <taxon>Actinomycetota</taxon>
        <taxon>Actinomycetes</taxon>
        <taxon>Bifidobacteriales</taxon>
        <taxon>Bifidobacteriaceae</taxon>
        <taxon>Bifidobacterium</taxon>
    </lineage>
</organism>
<evidence type="ECO:0000256" key="5">
    <source>
        <dbReference type="ARBA" id="ARBA00022597"/>
    </source>
</evidence>
<dbReference type="eggNOG" id="COG0477">
    <property type="taxonomic scope" value="Bacteria"/>
</dbReference>
<dbReference type="PANTHER" id="PTHR48020:SF12">
    <property type="entry name" value="PROTON MYO-INOSITOL COTRANSPORTER"/>
    <property type="match status" value="1"/>
</dbReference>
<evidence type="ECO:0000313" key="13">
    <source>
        <dbReference type="Proteomes" id="UP000028984"/>
    </source>
</evidence>
<dbReference type="NCBIfam" id="TIGR00879">
    <property type="entry name" value="SP"/>
    <property type="match status" value="1"/>
</dbReference>
<evidence type="ECO:0000256" key="10">
    <source>
        <dbReference type="SAM" id="Phobius"/>
    </source>
</evidence>
<keyword evidence="4" id="KW-1003">Cell membrane</keyword>
<dbReference type="PROSITE" id="PS50850">
    <property type="entry name" value="MFS"/>
    <property type="match status" value="1"/>
</dbReference>
<keyword evidence="7 10" id="KW-1133">Transmembrane helix</keyword>
<evidence type="ECO:0000256" key="7">
    <source>
        <dbReference type="ARBA" id="ARBA00022989"/>
    </source>
</evidence>
<dbReference type="InterPro" id="IPR005828">
    <property type="entry name" value="MFS_sugar_transport-like"/>
</dbReference>
<comment type="caution">
    <text evidence="12">The sequence shown here is derived from an EMBL/GenBank/DDBJ whole genome shotgun (WGS) entry which is preliminary data.</text>
</comment>
<comment type="similarity">
    <text evidence="2 9">Belongs to the major facilitator superfamily. Sugar transporter (TC 2.A.1.1) family.</text>
</comment>
<dbReference type="InterPro" id="IPR020846">
    <property type="entry name" value="MFS_dom"/>
</dbReference>
<feature type="transmembrane region" description="Helical" evidence="10">
    <location>
        <begin position="196"/>
        <end position="215"/>
    </location>
</feature>
<dbReference type="AlphaFoldDB" id="A0A087CYG2"/>
<keyword evidence="13" id="KW-1185">Reference proteome</keyword>
<feature type="transmembrane region" description="Helical" evidence="10">
    <location>
        <begin position="120"/>
        <end position="142"/>
    </location>
</feature>
<feature type="transmembrane region" description="Helical" evidence="10">
    <location>
        <begin position="24"/>
        <end position="45"/>
    </location>
</feature>
<dbReference type="STRING" id="1437610.BREU_0420"/>
<dbReference type="SUPFAM" id="SSF103473">
    <property type="entry name" value="MFS general substrate transporter"/>
    <property type="match status" value="1"/>
</dbReference>
<keyword evidence="8 10" id="KW-0472">Membrane</keyword>
<protein>
    <submittedName>
        <fullName evidence="12">MFS family sugar transporter</fullName>
    </submittedName>
</protein>
<dbReference type="PROSITE" id="PS00216">
    <property type="entry name" value="SUGAR_TRANSPORT_1"/>
    <property type="match status" value="1"/>
</dbReference>
<dbReference type="PROSITE" id="PS00217">
    <property type="entry name" value="SUGAR_TRANSPORT_2"/>
    <property type="match status" value="1"/>
</dbReference>
<evidence type="ECO:0000256" key="4">
    <source>
        <dbReference type="ARBA" id="ARBA00022475"/>
    </source>
</evidence>
<feature type="transmembrane region" description="Helical" evidence="10">
    <location>
        <begin position="276"/>
        <end position="298"/>
    </location>
</feature>
<dbReference type="EMBL" id="JGZK01000001">
    <property type="protein sequence ID" value="KFI88312.1"/>
    <property type="molecule type" value="Genomic_DNA"/>
</dbReference>
<dbReference type="PRINTS" id="PR00171">
    <property type="entry name" value="SUGRTRNSPORT"/>
</dbReference>
<feature type="transmembrane region" description="Helical" evidence="10">
    <location>
        <begin position="448"/>
        <end position="468"/>
    </location>
</feature>
<evidence type="ECO:0000256" key="3">
    <source>
        <dbReference type="ARBA" id="ARBA00022448"/>
    </source>
</evidence>
<dbReference type="InterPro" id="IPR005829">
    <property type="entry name" value="Sugar_transporter_CS"/>
</dbReference>
<accession>A0A087CYG2</accession>
<feature type="transmembrane region" description="Helical" evidence="10">
    <location>
        <begin position="96"/>
        <end position="114"/>
    </location>
</feature>
<evidence type="ECO:0000256" key="2">
    <source>
        <dbReference type="ARBA" id="ARBA00010992"/>
    </source>
</evidence>
<dbReference type="InterPro" id="IPR003663">
    <property type="entry name" value="Sugar/inositol_transpt"/>
</dbReference>
<sequence length="481" mass="51170">MSQATPSAAQATEQTLDPAAKRRIIIVCLCAAVGGFLFGYDTSVINGAVDSIAGTTSGFGLSSGMSGFSVSCALLGCVIGAWFTSQIADRLGRVPTILIAAILFIVSSIFSAIAPGIWVFIIFRFIGGLGVGLASVIGPAYIAEIAPSQMRGFLGSFQQLAIALGILASVIVNAVFAGASGGADETFWFGMSTWRWMLLSMLLPAVIMLIVSFKLPESPRFLVMKGKDDKAAEILEHIVGEADPRAKVAEIRRTVQSEHIARLSDLKGRTFGLKKVVWIAMGIAILQQLCGVNIILYYDSSLWKSVGFSEQAALNISVYRTIAAVVVTVISMFIVDKIGRRNLLKWGSIGMTVFLAVASLGFYQATVTDAGISLPGAWGPITLTAVYAFYLTFCLTWGPAMWVVIGEIFPNDIRALGVAVATAVNWIGNFLVSNTFPSLKGMVGIGNIYAIYAVFALLGLIFVVKALPETAGVKLEDMKAE</sequence>
<dbReference type="Pfam" id="PF00083">
    <property type="entry name" value="Sugar_tr"/>
    <property type="match status" value="1"/>
</dbReference>
<proteinExistence type="inferred from homology"/>
<dbReference type="PANTHER" id="PTHR48020">
    <property type="entry name" value="PROTON MYO-INOSITOL COTRANSPORTER"/>
    <property type="match status" value="1"/>
</dbReference>
<feature type="transmembrane region" description="Helical" evidence="10">
    <location>
        <begin position="347"/>
        <end position="365"/>
    </location>
</feature>
<evidence type="ECO:0000256" key="8">
    <source>
        <dbReference type="ARBA" id="ARBA00023136"/>
    </source>
</evidence>